<dbReference type="Pfam" id="PF06804">
    <property type="entry name" value="Lipoprotein_18"/>
    <property type="match status" value="1"/>
</dbReference>
<dbReference type="GO" id="GO:0009279">
    <property type="term" value="C:cell outer membrane"/>
    <property type="evidence" value="ECO:0007669"/>
    <property type="project" value="UniProtKB-SubCell"/>
</dbReference>
<dbReference type="InterPro" id="IPR014524">
    <property type="entry name" value="BamC"/>
</dbReference>
<dbReference type="InterPro" id="IPR010653">
    <property type="entry name" value="NlpB/DapX"/>
</dbReference>
<evidence type="ECO:0000256" key="2">
    <source>
        <dbReference type="ARBA" id="ARBA00023136"/>
    </source>
</evidence>
<comment type="subcellular location">
    <subcellularLocation>
        <location evidence="4">Cell outer membrane</location>
        <topology evidence="4">Lipid-anchor</topology>
    </subcellularLocation>
</comment>
<accession>A0A369Z3U2</accession>
<name>A0A369Z3U2_HAEPA</name>
<sequence>MKKIVLSLVAAALLSACSNSAEKMQTANDTYQNSDREIPSFSPLASGGVTLPQADPTYELPQLNAKKERVDIRPPSTPLAIIKNSLTQFDGERALIVYTDAQAELYNLKQIERLLKEEGTNSTLNGAVLISDWAPTDRADDKANTEIRYKIEQVTAQDASALAVSVEQMRRDGVIYTPNQADKQRYASDRLNRFVAALTNAYNKQQQDLNNASAGPFQSGLITDTNGRMALGMDASFGQAWQRLGSTLPKLGFKATSESAGRGYRELKYKPLDKQEWLRLGVNPPNLEKGVYQMQISAVGKQSAVVITDEDGKALPNEAAQSLYSALGVLLAQ</sequence>
<evidence type="ECO:0000256" key="1">
    <source>
        <dbReference type="ARBA" id="ARBA00022729"/>
    </source>
</evidence>
<evidence type="ECO:0000256" key="4">
    <source>
        <dbReference type="HAMAP-Rule" id="MF_00924"/>
    </source>
</evidence>
<comment type="subunit">
    <text evidence="4">Part of the Bam complex.</text>
</comment>
<dbReference type="GO" id="GO:0043165">
    <property type="term" value="P:Gram-negative-bacterium-type cell outer membrane assembly"/>
    <property type="evidence" value="ECO:0007669"/>
    <property type="project" value="UniProtKB-UniRule"/>
</dbReference>
<protein>
    <recommendedName>
        <fullName evidence="4">Outer membrane protein assembly factor BamC</fullName>
    </recommendedName>
</protein>
<organism evidence="6 7">
    <name type="scientific">Haemophilus parainfluenzae</name>
    <dbReference type="NCBI Taxonomy" id="729"/>
    <lineage>
        <taxon>Bacteria</taxon>
        <taxon>Pseudomonadati</taxon>
        <taxon>Pseudomonadota</taxon>
        <taxon>Gammaproteobacteria</taxon>
        <taxon>Pasteurellales</taxon>
        <taxon>Pasteurellaceae</taxon>
        <taxon>Haemophilus</taxon>
    </lineage>
</organism>
<feature type="signal peptide" evidence="5">
    <location>
        <begin position="1"/>
        <end position="21"/>
    </location>
</feature>
<comment type="similarity">
    <text evidence="4">Belongs to the BamC family.</text>
</comment>
<dbReference type="Proteomes" id="UP000253910">
    <property type="component" value="Unassembled WGS sequence"/>
</dbReference>
<evidence type="ECO:0000256" key="5">
    <source>
        <dbReference type="SAM" id="SignalP"/>
    </source>
</evidence>
<gene>
    <name evidence="4" type="primary">bamC</name>
    <name evidence="6" type="ORF">DPV87_07135</name>
</gene>
<comment type="function">
    <text evidence="4">Part of the outer membrane protein assembly complex, which is involved in assembly and insertion of beta-barrel proteins into the outer membrane.</text>
</comment>
<dbReference type="HAMAP" id="MF_00924">
    <property type="entry name" value="OM_assembly_BamC"/>
    <property type="match status" value="1"/>
</dbReference>
<keyword evidence="4" id="KW-0449">Lipoprotein</keyword>
<dbReference type="Gene3D" id="3.30.310.170">
    <property type="entry name" value="Outer membrane protein assembly factor BamC"/>
    <property type="match status" value="1"/>
</dbReference>
<evidence type="ECO:0000256" key="3">
    <source>
        <dbReference type="ARBA" id="ARBA00023237"/>
    </source>
</evidence>
<comment type="caution">
    <text evidence="6">The sequence shown here is derived from an EMBL/GenBank/DDBJ whole genome shotgun (WGS) entry which is preliminary data.</text>
</comment>
<evidence type="ECO:0000313" key="6">
    <source>
        <dbReference type="EMBL" id="RDE90465.1"/>
    </source>
</evidence>
<reference evidence="6 7" key="1">
    <citation type="submission" date="2018-05" db="EMBL/GenBank/DDBJ databases">
        <title>Draft Genome Sequences for a Diverse set of 7 Haemophilus Species.</title>
        <authorList>
            <person name="Nichols M."/>
            <person name="Topaz N."/>
            <person name="Wang X."/>
            <person name="Wang X."/>
            <person name="Boxrud D."/>
        </authorList>
    </citation>
    <scope>NUCLEOTIDE SEQUENCE [LARGE SCALE GENOMIC DNA]</scope>
    <source>
        <strain evidence="6 7">C2008001710</strain>
    </source>
</reference>
<keyword evidence="4" id="KW-0564">Palmitate</keyword>
<keyword evidence="1 4" id="KW-0732">Signal</keyword>
<dbReference type="EMBL" id="QEPW01000011">
    <property type="protein sequence ID" value="RDE90465.1"/>
    <property type="molecule type" value="Genomic_DNA"/>
</dbReference>
<dbReference type="Gene3D" id="3.30.530.50">
    <property type="match status" value="1"/>
</dbReference>
<dbReference type="PROSITE" id="PS51257">
    <property type="entry name" value="PROKAR_LIPOPROTEIN"/>
    <property type="match status" value="1"/>
</dbReference>
<dbReference type="GO" id="GO:0051205">
    <property type="term" value="P:protein insertion into membrane"/>
    <property type="evidence" value="ECO:0007669"/>
    <property type="project" value="UniProtKB-UniRule"/>
</dbReference>
<dbReference type="AlphaFoldDB" id="A0A369Z3U2"/>
<keyword evidence="2 4" id="KW-0472">Membrane</keyword>
<dbReference type="RefSeq" id="WP_111315660.1">
    <property type="nucleotide sequence ID" value="NZ_QEPW01000011.1"/>
</dbReference>
<feature type="chain" id="PRO_5017094492" description="Outer membrane protein assembly factor BamC" evidence="5">
    <location>
        <begin position="22"/>
        <end position="333"/>
    </location>
</feature>
<evidence type="ECO:0000313" key="7">
    <source>
        <dbReference type="Proteomes" id="UP000253910"/>
    </source>
</evidence>
<keyword evidence="3 4" id="KW-0998">Cell outer membrane</keyword>
<dbReference type="InterPro" id="IPR042268">
    <property type="entry name" value="BamC_C"/>
</dbReference>
<proteinExistence type="inferred from homology"/>